<dbReference type="PANTHER" id="PTHR36842">
    <property type="entry name" value="PROTEIN TOLB HOMOLOG"/>
    <property type="match status" value="1"/>
</dbReference>
<evidence type="ECO:0000256" key="1">
    <source>
        <dbReference type="ARBA" id="ARBA00009820"/>
    </source>
</evidence>
<reference evidence="3 4" key="1">
    <citation type="submission" date="2018-05" db="EMBL/GenBank/DDBJ databases">
        <title>Genomic Encyclopedia of Type Strains, Phase IV (KMG-IV): sequencing the most valuable type-strain genomes for metagenomic binning, comparative biology and taxonomic classification.</title>
        <authorList>
            <person name="Goeker M."/>
        </authorList>
    </citation>
    <scope>NUCLEOTIDE SEQUENCE [LARGE SCALE GENOMIC DNA]</scope>
    <source>
        <strain evidence="3 4">DSM 25350</strain>
    </source>
</reference>
<accession>A0A316GBD3</accession>
<dbReference type="Pfam" id="PF07676">
    <property type="entry name" value="PD40"/>
    <property type="match status" value="2"/>
</dbReference>
<dbReference type="AlphaFoldDB" id="A0A316GBD3"/>
<keyword evidence="4" id="KW-1185">Reference proteome</keyword>
<dbReference type="PROSITE" id="PS51257">
    <property type="entry name" value="PROKAR_LIPOPROTEIN"/>
    <property type="match status" value="1"/>
</dbReference>
<dbReference type="OrthoDB" id="9812921at2"/>
<gene>
    <name evidence="3" type="ORF">C8D97_105132</name>
</gene>
<dbReference type="PANTHER" id="PTHR36842:SF1">
    <property type="entry name" value="PROTEIN TOLB"/>
    <property type="match status" value="1"/>
</dbReference>
<evidence type="ECO:0000313" key="3">
    <source>
        <dbReference type="EMBL" id="PWK51817.1"/>
    </source>
</evidence>
<comment type="similarity">
    <text evidence="1">Belongs to the TolB family.</text>
</comment>
<sequence>MKPIYSLIPLLACLLLFSCGSYAQNNQSVSERSYTIAYDSMETDSVGIYESDKEGKSTIKSINAKGGYLAWSPDGKKLAFYAKYDDKKTWSIHTMNSDGTNRKRLTHAVNKWDYAPAWSPDGQKIAFSRE</sequence>
<keyword evidence="2" id="KW-0732">Signal</keyword>
<name>A0A316GBD3_9GAMM</name>
<dbReference type="SUPFAM" id="SSF69304">
    <property type="entry name" value="Tricorn protease N-terminal domain"/>
    <property type="match status" value="1"/>
</dbReference>
<evidence type="ECO:0000313" key="4">
    <source>
        <dbReference type="Proteomes" id="UP000245790"/>
    </source>
</evidence>
<comment type="caution">
    <text evidence="3">The sequence shown here is derived from an EMBL/GenBank/DDBJ whole genome shotgun (WGS) entry which is preliminary data.</text>
</comment>
<dbReference type="Proteomes" id="UP000245790">
    <property type="component" value="Unassembled WGS sequence"/>
</dbReference>
<organism evidence="3 4">
    <name type="scientific">Pleionea mediterranea</name>
    <dbReference type="NCBI Taxonomy" id="523701"/>
    <lineage>
        <taxon>Bacteria</taxon>
        <taxon>Pseudomonadati</taxon>
        <taxon>Pseudomonadota</taxon>
        <taxon>Gammaproteobacteria</taxon>
        <taxon>Oceanospirillales</taxon>
        <taxon>Pleioneaceae</taxon>
        <taxon>Pleionea</taxon>
    </lineage>
</organism>
<dbReference type="InterPro" id="IPR011042">
    <property type="entry name" value="6-blade_b-propeller_TolB-like"/>
</dbReference>
<dbReference type="RefSeq" id="WP_109763371.1">
    <property type="nucleotide sequence ID" value="NZ_QGGU01000005.1"/>
</dbReference>
<feature type="chain" id="PRO_5016428894" evidence="2">
    <location>
        <begin position="24"/>
        <end position="130"/>
    </location>
</feature>
<proteinExistence type="inferred from homology"/>
<protein>
    <submittedName>
        <fullName evidence="3">WD40 repeat protein</fullName>
    </submittedName>
</protein>
<evidence type="ECO:0000256" key="2">
    <source>
        <dbReference type="SAM" id="SignalP"/>
    </source>
</evidence>
<feature type="signal peptide" evidence="2">
    <location>
        <begin position="1"/>
        <end position="23"/>
    </location>
</feature>
<dbReference type="Gene3D" id="2.120.10.30">
    <property type="entry name" value="TolB, C-terminal domain"/>
    <property type="match status" value="1"/>
</dbReference>
<dbReference type="EMBL" id="QGGU01000005">
    <property type="protein sequence ID" value="PWK51817.1"/>
    <property type="molecule type" value="Genomic_DNA"/>
</dbReference>
<dbReference type="InterPro" id="IPR011659">
    <property type="entry name" value="WD40"/>
</dbReference>